<dbReference type="AlphaFoldDB" id="A0A8U0N7G4"/>
<dbReference type="Proteomes" id="UP000000715">
    <property type="component" value="Unplaced"/>
</dbReference>
<dbReference type="Pfam" id="PF04826">
    <property type="entry name" value="Arm_2"/>
    <property type="match status" value="1"/>
</dbReference>
<reference evidence="4" key="1">
    <citation type="submission" date="2025-08" db="UniProtKB">
        <authorList>
            <consortium name="RefSeq"/>
        </authorList>
    </citation>
    <scope>IDENTIFICATION</scope>
    <source>
        <tissue evidence="4">Brain</tissue>
    </source>
</reference>
<gene>
    <name evidence="4" type="primary">ARMC12</name>
</gene>
<keyword evidence="3" id="KW-1185">Reference proteome</keyword>
<dbReference type="PANTHER" id="PTHR47144">
    <property type="entry name" value="ARMADILLO REPEAT-CONTAINING PROTEIN 12"/>
    <property type="match status" value="1"/>
</dbReference>
<dbReference type="SUPFAM" id="SSF48371">
    <property type="entry name" value="ARM repeat"/>
    <property type="match status" value="1"/>
</dbReference>
<accession>A0A8U0N7G4</accession>
<evidence type="ECO:0000256" key="1">
    <source>
        <dbReference type="SAM" id="MobiDB-lite"/>
    </source>
</evidence>
<dbReference type="InterPro" id="IPR042834">
    <property type="entry name" value="Armc12"/>
</dbReference>
<feature type="region of interest" description="Disordered" evidence="1">
    <location>
        <begin position="183"/>
        <end position="207"/>
    </location>
</feature>
<feature type="domain" description="Armadillo repeat-containing" evidence="2">
    <location>
        <begin position="330"/>
        <end position="497"/>
    </location>
</feature>
<sequence length="560" mass="61488">MSRAGGRAGSENSLTQQLGLSLRFSRSPRLRWSNELPRGPRIWFLGRGVIEAHHLCTHCFPTPNTSVLVKPACDVSFVAQVLMLVSWFLAHQSSGSRRPLPGALGLAPTRAQGHTEDMGMSIPQYLGQMDIRKGVVGLATGAGFIYLLYKAIKAGIKCQPPLCTASPICIARECAGPRERALPQEAPAPEASSVGGPKGLAVERERHGRDSGELRRLLNSLEYKQDEYAKSMILHSITRCVYLLEAEVRARKQEAPPSQPSPRGLCPIPTLLAGHTVSWDLSLWPMAGGLVLRGLVDMGGGCSGPRTPASPASSVSPGPLQASSCTADDISLVGSMLDEEDNSVKIQALNTLKAFSGIRKFRLKIQEHTIKVLELISTIWDSELHVAGLRLLNSLPLPDYVHPQLRRVMPALMEILQSNYILAQVQAIRLLSYLAQKNDLLYDILNCQVHSNFLNLFQSTQPGSLLFEVLVFAERLSEGRNSPHYRAVKWHYNEQSLHEALFGDESRLADRLLALVIHPEEEVQIQACKVIVSLQCSQDVGVRPSSCRPSHSYFNSGENN</sequence>
<dbReference type="InterPro" id="IPR016024">
    <property type="entry name" value="ARM-type_fold"/>
</dbReference>
<protein>
    <submittedName>
        <fullName evidence="4">Armadillo repeat-containing protein 12 isoform X2</fullName>
    </submittedName>
</protein>
<dbReference type="PANTHER" id="PTHR47144:SF1">
    <property type="entry name" value="ARMADILLO REPEAT-CONTAINING PROTEIN 12"/>
    <property type="match status" value="1"/>
</dbReference>
<dbReference type="GeneID" id="101680026"/>
<dbReference type="RefSeq" id="XP_004770756.1">
    <property type="nucleotide sequence ID" value="XM_004770699.2"/>
</dbReference>
<evidence type="ECO:0000313" key="4">
    <source>
        <dbReference type="RefSeq" id="XP_004770756.1"/>
    </source>
</evidence>
<organism evidence="3 4">
    <name type="scientific">Mustela putorius furo</name>
    <name type="common">European domestic ferret</name>
    <name type="synonym">Mustela furo</name>
    <dbReference type="NCBI Taxonomy" id="9669"/>
    <lineage>
        <taxon>Eukaryota</taxon>
        <taxon>Metazoa</taxon>
        <taxon>Chordata</taxon>
        <taxon>Craniata</taxon>
        <taxon>Vertebrata</taxon>
        <taxon>Euteleostomi</taxon>
        <taxon>Mammalia</taxon>
        <taxon>Eutheria</taxon>
        <taxon>Laurasiatheria</taxon>
        <taxon>Carnivora</taxon>
        <taxon>Caniformia</taxon>
        <taxon>Musteloidea</taxon>
        <taxon>Mustelidae</taxon>
        <taxon>Mustelinae</taxon>
        <taxon>Mustela</taxon>
    </lineage>
</organism>
<dbReference type="Gene3D" id="1.25.10.10">
    <property type="entry name" value="Leucine-rich Repeat Variant"/>
    <property type="match status" value="1"/>
</dbReference>
<evidence type="ECO:0000313" key="3">
    <source>
        <dbReference type="Proteomes" id="UP000000715"/>
    </source>
</evidence>
<evidence type="ECO:0000259" key="2">
    <source>
        <dbReference type="Pfam" id="PF04826"/>
    </source>
</evidence>
<dbReference type="InterPro" id="IPR006911">
    <property type="entry name" value="ARM-rpt_dom"/>
</dbReference>
<dbReference type="GO" id="GO:0005634">
    <property type="term" value="C:nucleus"/>
    <property type="evidence" value="ECO:0007669"/>
    <property type="project" value="TreeGrafter"/>
</dbReference>
<proteinExistence type="predicted"/>
<dbReference type="OrthoDB" id="9931937at2759"/>
<name>A0A8U0N7G4_MUSPF</name>
<dbReference type="CTD" id="221481"/>
<dbReference type="InterPro" id="IPR011989">
    <property type="entry name" value="ARM-like"/>
</dbReference>